<dbReference type="PANTHER" id="PTHR36019:SF3">
    <property type="entry name" value="PLANT_PROTEIN"/>
    <property type="match status" value="1"/>
</dbReference>
<reference evidence="2 3" key="1">
    <citation type="submission" date="2018-09" db="EMBL/GenBank/DDBJ databases">
        <title>A high-quality reference genome of wild soybean provides a powerful tool to mine soybean genomes.</title>
        <authorList>
            <person name="Xie M."/>
            <person name="Chung C.Y.L."/>
            <person name="Li M.-W."/>
            <person name="Wong F.-L."/>
            <person name="Chan T.-F."/>
            <person name="Lam H.-M."/>
        </authorList>
    </citation>
    <scope>NUCLEOTIDE SEQUENCE [LARGE SCALE GENOMIC DNA]</scope>
    <source>
        <strain evidence="3">cv. W05</strain>
        <tissue evidence="2">Hypocotyl of etiolated seedlings</tissue>
    </source>
</reference>
<dbReference type="Proteomes" id="UP000289340">
    <property type="component" value="Chromosome 9"/>
</dbReference>
<keyword evidence="3" id="KW-1185">Reference proteome</keyword>
<dbReference type="Gramene" id="XM_028326253.1">
    <property type="protein sequence ID" value="XP_028182054.1"/>
    <property type="gene ID" value="LOC114368950"/>
</dbReference>
<evidence type="ECO:0000313" key="2">
    <source>
        <dbReference type="EMBL" id="RZB93019.1"/>
    </source>
</evidence>
<dbReference type="AlphaFoldDB" id="A0A445J3U1"/>
<gene>
    <name evidence="2" type="ORF">D0Y65_024764</name>
</gene>
<evidence type="ECO:0000256" key="1">
    <source>
        <dbReference type="SAM" id="MobiDB-lite"/>
    </source>
</evidence>
<accession>A0A445J3U1</accession>
<organism evidence="2 3">
    <name type="scientific">Glycine soja</name>
    <name type="common">Wild soybean</name>
    <dbReference type="NCBI Taxonomy" id="3848"/>
    <lineage>
        <taxon>Eukaryota</taxon>
        <taxon>Viridiplantae</taxon>
        <taxon>Streptophyta</taxon>
        <taxon>Embryophyta</taxon>
        <taxon>Tracheophyta</taxon>
        <taxon>Spermatophyta</taxon>
        <taxon>Magnoliopsida</taxon>
        <taxon>eudicotyledons</taxon>
        <taxon>Gunneridae</taxon>
        <taxon>Pentapetalae</taxon>
        <taxon>rosids</taxon>
        <taxon>fabids</taxon>
        <taxon>Fabales</taxon>
        <taxon>Fabaceae</taxon>
        <taxon>Papilionoideae</taxon>
        <taxon>50 kb inversion clade</taxon>
        <taxon>NPAAA clade</taxon>
        <taxon>indigoferoid/millettioid clade</taxon>
        <taxon>Phaseoleae</taxon>
        <taxon>Glycine</taxon>
        <taxon>Glycine subgen. Soja</taxon>
    </lineage>
</organism>
<proteinExistence type="predicted"/>
<comment type="caution">
    <text evidence="2">The sequence shown here is derived from an EMBL/GenBank/DDBJ whole genome shotgun (WGS) entry which is preliminary data.</text>
</comment>
<protein>
    <submittedName>
        <fullName evidence="2">Uncharacterized protein</fullName>
    </submittedName>
</protein>
<dbReference type="EMBL" id="QZWG01000009">
    <property type="protein sequence ID" value="RZB93019.1"/>
    <property type="molecule type" value="Genomic_DNA"/>
</dbReference>
<evidence type="ECO:0000313" key="3">
    <source>
        <dbReference type="Proteomes" id="UP000289340"/>
    </source>
</evidence>
<feature type="region of interest" description="Disordered" evidence="1">
    <location>
        <begin position="60"/>
        <end position="84"/>
    </location>
</feature>
<sequence length="110" mass="12201">MSLNCLTCSQLLQRTDSYGELFVEKEYTKICKQVNRSWSSNMSSSTTKCELPKGGAVAKVKADHRRNYSTGDVPYPSGSAGPKLVRSSGMRRNWSFEDVAETQDQGVSCH</sequence>
<name>A0A445J3U1_GLYSO</name>
<dbReference type="PANTHER" id="PTHR36019">
    <property type="entry name" value="PLANT/PROTEIN"/>
    <property type="match status" value="1"/>
</dbReference>